<sequence>MPKWFLISTTLMLFLTMSFSFLAANKLDSISDRDKRCSSLFKMTYKDRAEAYPNAEKFFSYCMLTGNR</sequence>
<name>A0A090S2K3_9VIBR</name>
<dbReference type="STRING" id="990268.JCM19235_1618"/>
<feature type="chain" id="PRO_5001862942" evidence="1">
    <location>
        <begin position="24"/>
        <end position="68"/>
    </location>
</feature>
<organism evidence="2 3">
    <name type="scientific">Vibrio maritimus</name>
    <dbReference type="NCBI Taxonomy" id="990268"/>
    <lineage>
        <taxon>Bacteria</taxon>
        <taxon>Pseudomonadati</taxon>
        <taxon>Pseudomonadota</taxon>
        <taxon>Gammaproteobacteria</taxon>
        <taxon>Vibrionales</taxon>
        <taxon>Vibrionaceae</taxon>
        <taxon>Vibrio</taxon>
    </lineage>
</organism>
<reference evidence="2 3" key="2">
    <citation type="submission" date="2014-09" db="EMBL/GenBank/DDBJ databases">
        <authorList>
            <consortium name="NBRP consortium"/>
            <person name="Sawabe T."/>
            <person name="Meirelles P."/>
            <person name="Nakanishi M."/>
            <person name="Sayaka M."/>
            <person name="Hattori M."/>
            <person name="Ohkuma M."/>
        </authorList>
    </citation>
    <scope>NUCLEOTIDE SEQUENCE [LARGE SCALE GENOMIC DNA]</scope>
    <source>
        <strain evidence="3">JCM19235</strain>
    </source>
</reference>
<dbReference type="AlphaFoldDB" id="A0A090S2K3"/>
<feature type="signal peptide" evidence="1">
    <location>
        <begin position="1"/>
        <end position="23"/>
    </location>
</feature>
<dbReference type="Proteomes" id="UP000029228">
    <property type="component" value="Unassembled WGS sequence"/>
</dbReference>
<gene>
    <name evidence="2" type="ORF">JCM19235_1618</name>
</gene>
<accession>A0A090S2K3</accession>
<evidence type="ECO:0000313" key="2">
    <source>
        <dbReference type="EMBL" id="GAL21796.1"/>
    </source>
</evidence>
<proteinExistence type="predicted"/>
<comment type="caution">
    <text evidence="2">The sequence shown here is derived from an EMBL/GenBank/DDBJ whole genome shotgun (WGS) entry which is preliminary data.</text>
</comment>
<evidence type="ECO:0000313" key="3">
    <source>
        <dbReference type="Proteomes" id="UP000029228"/>
    </source>
</evidence>
<reference evidence="2 3" key="1">
    <citation type="submission" date="2014-09" db="EMBL/GenBank/DDBJ databases">
        <title>Vibrio maritimus JCM 19235. (C45) whole genome shotgun sequence.</title>
        <authorList>
            <person name="Sawabe T."/>
            <person name="Meirelles P."/>
            <person name="Nakanishi M."/>
            <person name="Sayaka M."/>
            <person name="Hattori M."/>
            <person name="Ohkuma M."/>
        </authorList>
    </citation>
    <scope>NUCLEOTIDE SEQUENCE [LARGE SCALE GENOMIC DNA]</scope>
    <source>
        <strain evidence="3">JCM19235</strain>
    </source>
</reference>
<keyword evidence="1" id="KW-0732">Signal</keyword>
<evidence type="ECO:0000256" key="1">
    <source>
        <dbReference type="SAM" id="SignalP"/>
    </source>
</evidence>
<keyword evidence="3" id="KW-1185">Reference proteome</keyword>
<protein>
    <submittedName>
        <fullName evidence="2">Uncharacterized protein</fullName>
    </submittedName>
</protein>
<dbReference type="EMBL" id="BBMR01000009">
    <property type="protein sequence ID" value="GAL21796.1"/>
    <property type="molecule type" value="Genomic_DNA"/>
</dbReference>